<proteinExistence type="predicted"/>
<feature type="transmembrane region" description="Helical" evidence="6">
    <location>
        <begin position="57"/>
        <end position="76"/>
    </location>
</feature>
<keyword evidence="9" id="KW-1185">Reference proteome</keyword>
<protein>
    <recommendedName>
        <fullName evidence="7">RDD domain-containing protein</fullName>
    </recommendedName>
</protein>
<dbReference type="AlphaFoldDB" id="A0A221KH51"/>
<evidence type="ECO:0000259" key="7">
    <source>
        <dbReference type="Pfam" id="PF06271"/>
    </source>
</evidence>
<dbReference type="EMBL" id="CP022423">
    <property type="protein sequence ID" value="ASM78259.1"/>
    <property type="molecule type" value="Genomic_DNA"/>
</dbReference>
<feature type="transmembrane region" description="Helical" evidence="6">
    <location>
        <begin position="105"/>
        <end position="125"/>
    </location>
</feature>
<accession>A0A221KH51</accession>
<evidence type="ECO:0000313" key="8">
    <source>
        <dbReference type="EMBL" id="ASM78259.1"/>
    </source>
</evidence>
<feature type="transmembrane region" description="Helical" evidence="6">
    <location>
        <begin position="25"/>
        <end position="45"/>
    </location>
</feature>
<feature type="transmembrane region" description="Helical" evidence="6">
    <location>
        <begin position="131"/>
        <end position="148"/>
    </location>
</feature>
<keyword evidence="4 6" id="KW-1133">Transmembrane helix</keyword>
<evidence type="ECO:0000256" key="2">
    <source>
        <dbReference type="ARBA" id="ARBA00022475"/>
    </source>
</evidence>
<comment type="subcellular location">
    <subcellularLocation>
        <location evidence="1">Cell membrane</location>
        <topology evidence="1">Multi-pass membrane protein</topology>
    </subcellularLocation>
</comment>
<dbReference type="Pfam" id="PF06271">
    <property type="entry name" value="RDD"/>
    <property type="match status" value="1"/>
</dbReference>
<reference evidence="8 9" key="1">
    <citation type="submission" date="2017-07" db="EMBL/GenBank/DDBJ databases">
        <title>Complete Genome Sequence of the cosmetic ferment Vitreoscilla filiformis (ATCC15551).</title>
        <authorList>
            <person name="Contreras S."/>
            <person name="Sagory-Zalkind P."/>
            <person name="Blanquart H."/>
            <person name="Iltis A."/>
            <person name="Morand S.C."/>
        </authorList>
    </citation>
    <scope>NUCLEOTIDE SEQUENCE [LARGE SCALE GENOMIC DNA]</scope>
    <source>
        <strain evidence="8 9">ATCC 15551</strain>
    </source>
</reference>
<feature type="domain" description="RDD" evidence="7">
    <location>
        <begin position="15"/>
        <end position="163"/>
    </location>
</feature>
<evidence type="ECO:0000256" key="3">
    <source>
        <dbReference type="ARBA" id="ARBA00022692"/>
    </source>
</evidence>
<keyword evidence="3 6" id="KW-0812">Transmembrane</keyword>
<evidence type="ECO:0000256" key="6">
    <source>
        <dbReference type="SAM" id="Phobius"/>
    </source>
</evidence>
<dbReference type="RefSeq" id="WP_089417215.1">
    <property type="nucleotide sequence ID" value="NZ_CP022423.1"/>
</dbReference>
<dbReference type="InterPro" id="IPR051791">
    <property type="entry name" value="Pra-immunoreactive"/>
</dbReference>
<keyword evidence="5 6" id="KW-0472">Membrane</keyword>
<evidence type="ECO:0000256" key="1">
    <source>
        <dbReference type="ARBA" id="ARBA00004651"/>
    </source>
</evidence>
<keyword evidence="2" id="KW-1003">Cell membrane</keyword>
<dbReference type="Proteomes" id="UP000199729">
    <property type="component" value="Chromosome"/>
</dbReference>
<dbReference type="GO" id="GO:0005886">
    <property type="term" value="C:plasma membrane"/>
    <property type="evidence" value="ECO:0007669"/>
    <property type="project" value="UniProtKB-SubCell"/>
</dbReference>
<dbReference type="PANTHER" id="PTHR36115">
    <property type="entry name" value="PROLINE-RICH ANTIGEN HOMOLOG-RELATED"/>
    <property type="match status" value="1"/>
</dbReference>
<name>A0A221KH51_VITFI</name>
<sequence>MSDLDEIQALKQAPTPPVWRRLAAFLYEGVLLFGVLMIAGLLYSVLTRMDHALHGKLGLQVFLFVVLGVYFAGFWVRGGQTVAMKAWHVRVVNASGRALSWPQAVARYLLAWLWFLPALVALWAAGLKDSAAFAAALSVGVVTYAGLARLRPDRQFFHDVLCGTRLVTWRPAPRPKKGRAGA</sequence>
<dbReference type="InterPro" id="IPR010432">
    <property type="entry name" value="RDD"/>
</dbReference>
<gene>
    <name evidence="8" type="ORF">VITFI_CDS2481</name>
</gene>
<dbReference type="PANTHER" id="PTHR36115:SF10">
    <property type="entry name" value="RDD DOMAIN-CONTAINING PROTEIN"/>
    <property type="match status" value="1"/>
</dbReference>
<dbReference type="KEGG" id="vff:VITFI_CDS2481"/>
<evidence type="ECO:0000256" key="4">
    <source>
        <dbReference type="ARBA" id="ARBA00022989"/>
    </source>
</evidence>
<dbReference type="OrthoDB" id="5298807at2"/>
<organism evidence="8 9">
    <name type="scientific">Vitreoscilla filiformis</name>
    <dbReference type="NCBI Taxonomy" id="63"/>
    <lineage>
        <taxon>Bacteria</taxon>
        <taxon>Pseudomonadati</taxon>
        <taxon>Pseudomonadota</taxon>
        <taxon>Betaproteobacteria</taxon>
        <taxon>Neisseriales</taxon>
        <taxon>Neisseriaceae</taxon>
        <taxon>Vitreoscilla</taxon>
    </lineage>
</organism>
<evidence type="ECO:0000313" key="9">
    <source>
        <dbReference type="Proteomes" id="UP000199729"/>
    </source>
</evidence>
<evidence type="ECO:0000256" key="5">
    <source>
        <dbReference type="ARBA" id="ARBA00023136"/>
    </source>
</evidence>